<dbReference type="RefSeq" id="WP_060813911.1">
    <property type="nucleotide sequence ID" value="NZ_JBHULA010000004.1"/>
</dbReference>
<protein>
    <submittedName>
        <fullName evidence="1">Uncharacterized protein</fullName>
    </submittedName>
</protein>
<organism evidence="1 2">
    <name type="scientific">Enterococcus gallinarum</name>
    <dbReference type="NCBI Taxonomy" id="1353"/>
    <lineage>
        <taxon>Bacteria</taxon>
        <taxon>Bacillati</taxon>
        <taxon>Bacillota</taxon>
        <taxon>Bacilli</taxon>
        <taxon>Lactobacillales</taxon>
        <taxon>Enterococcaceae</taxon>
        <taxon>Enterococcus</taxon>
    </lineage>
</organism>
<keyword evidence="2" id="KW-1185">Reference proteome</keyword>
<evidence type="ECO:0000313" key="1">
    <source>
        <dbReference type="EMBL" id="STD85172.1"/>
    </source>
</evidence>
<reference evidence="1 2" key="1">
    <citation type="submission" date="2018-06" db="EMBL/GenBank/DDBJ databases">
        <authorList>
            <consortium name="Pathogen Informatics"/>
            <person name="Doyle S."/>
        </authorList>
    </citation>
    <scope>NUCLEOTIDE SEQUENCE [LARGE SCALE GENOMIC DNA]</scope>
    <source>
        <strain evidence="1 2">NCTC12360</strain>
    </source>
</reference>
<dbReference type="AlphaFoldDB" id="A0A376H5F8"/>
<name>A0A376H5F8_ENTGA</name>
<evidence type="ECO:0000313" key="2">
    <source>
        <dbReference type="Proteomes" id="UP000254807"/>
    </source>
</evidence>
<accession>A0A376H5F8</accession>
<dbReference type="Proteomes" id="UP000254807">
    <property type="component" value="Unassembled WGS sequence"/>
</dbReference>
<sequence length="94" mass="11018">MKTTSDCFFCVELFEKQEKTTLYNLDLFDALNLCMGYVARYSHMLEIPVSVILGAIEMEREELLRSGIDMERHIYMQKEGDPFPLDEEGEIEKE</sequence>
<gene>
    <name evidence="1" type="ORF">NCTC12360_03726</name>
</gene>
<dbReference type="EMBL" id="UFYW01000001">
    <property type="protein sequence ID" value="STD85172.1"/>
    <property type="molecule type" value="Genomic_DNA"/>
</dbReference>
<proteinExistence type="predicted"/>